<dbReference type="AlphaFoldDB" id="A0A7X8XYR8"/>
<dbReference type="EMBL" id="JABAIL010000012">
    <property type="protein sequence ID" value="NLR94456.1"/>
    <property type="molecule type" value="Genomic_DNA"/>
</dbReference>
<dbReference type="Proteomes" id="UP000585050">
    <property type="component" value="Unassembled WGS sequence"/>
</dbReference>
<sequence>MKNLNKLIFTFFFLSIALIGCETTETEEEIIENEDEETVEDELSARVLLSLDLEAQGLYPLHVVDDAESGSADIEEAQELMKSDGAVLVTNKDGYTYVNDYTGETFKKLKVNDEGVLEDMGEIPNLGTNGNPLFTFLDDNRILLTSKQLWPVDGVYSYQIINVSTMSEETSGTITLPINADADAGYSYMWANNYVFFEGKVYIPYVEAGESDGAIYDEAQVAVYNAETMEYEKKITSSKTASVCNGFNPSYGVSESGDLYLCSSNTALYAGNESVPSGIVRIKTGTSEFDDSYFLDITEATGFHTLGMQYLGNNKAIVQVFNSDVWDNSDYYVEYVLVDLETKSVESLDIPASRGGYYGARRSMGLLANGKGVILTNHEDGNSLYIYEPSTGKVFEGLNYTGAEAIVGLKTY</sequence>
<comment type="caution">
    <text evidence="1">The sequence shown here is derived from an EMBL/GenBank/DDBJ whole genome shotgun (WGS) entry which is preliminary data.</text>
</comment>
<accession>A0A7X8XYR8</accession>
<evidence type="ECO:0000313" key="2">
    <source>
        <dbReference type="Proteomes" id="UP000585050"/>
    </source>
</evidence>
<name>A0A7X8XYR8_9BACT</name>
<dbReference type="Pfam" id="PF14298">
    <property type="entry name" value="DUF4374"/>
    <property type="match status" value="1"/>
</dbReference>
<gene>
    <name evidence="1" type="ORF">HGP29_24845</name>
</gene>
<proteinExistence type="predicted"/>
<protein>
    <submittedName>
        <fullName evidence="1">DUF4374 domain-containing protein</fullName>
    </submittedName>
</protein>
<evidence type="ECO:0000313" key="1">
    <source>
        <dbReference type="EMBL" id="NLR94456.1"/>
    </source>
</evidence>
<organism evidence="1 2">
    <name type="scientific">Flammeovirga agarivorans</name>
    <dbReference type="NCBI Taxonomy" id="2726742"/>
    <lineage>
        <taxon>Bacteria</taxon>
        <taxon>Pseudomonadati</taxon>
        <taxon>Bacteroidota</taxon>
        <taxon>Cytophagia</taxon>
        <taxon>Cytophagales</taxon>
        <taxon>Flammeovirgaceae</taxon>
        <taxon>Flammeovirga</taxon>
    </lineage>
</organism>
<reference evidence="1 2" key="1">
    <citation type="submission" date="2020-04" db="EMBL/GenBank/DDBJ databases">
        <title>Flammeovirga sp. SR4, a novel species isolated from seawater.</title>
        <authorList>
            <person name="Wang X."/>
        </authorList>
    </citation>
    <scope>NUCLEOTIDE SEQUENCE [LARGE SCALE GENOMIC DNA]</scope>
    <source>
        <strain evidence="1 2">SR4</strain>
    </source>
</reference>
<dbReference type="RefSeq" id="WP_168885165.1">
    <property type="nucleotide sequence ID" value="NZ_JABAIL010000012.1"/>
</dbReference>
<keyword evidence="2" id="KW-1185">Reference proteome</keyword>
<dbReference type="InterPro" id="IPR025401">
    <property type="entry name" value="DUF4374"/>
</dbReference>
<dbReference type="PROSITE" id="PS51257">
    <property type="entry name" value="PROKAR_LIPOPROTEIN"/>
    <property type="match status" value="1"/>
</dbReference>